<dbReference type="RefSeq" id="WP_183254070.1">
    <property type="nucleotide sequence ID" value="NZ_BAAAFF010000002.1"/>
</dbReference>
<evidence type="ECO:0000313" key="3">
    <source>
        <dbReference type="Proteomes" id="UP000566663"/>
    </source>
</evidence>
<proteinExistence type="predicted"/>
<dbReference type="Proteomes" id="UP000566663">
    <property type="component" value="Unassembled WGS sequence"/>
</dbReference>
<reference evidence="2 3" key="1">
    <citation type="submission" date="2020-08" db="EMBL/GenBank/DDBJ databases">
        <title>Genomic Encyclopedia of Type Strains, Phase IV (KMG-IV): sequencing the most valuable type-strain genomes for metagenomic binning, comparative biology and taxonomic classification.</title>
        <authorList>
            <person name="Goeker M."/>
        </authorList>
    </citation>
    <scope>NUCLEOTIDE SEQUENCE [LARGE SCALE GENOMIC DNA]</scope>
    <source>
        <strain evidence="2 3">DSM 25335</strain>
    </source>
</reference>
<organism evidence="2 3">
    <name type="scientific">Brevundimonas basaltis</name>
    <dbReference type="NCBI Taxonomy" id="472166"/>
    <lineage>
        <taxon>Bacteria</taxon>
        <taxon>Pseudomonadati</taxon>
        <taxon>Pseudomonadota</taxon>
        <taxon>Alphaproteobacteria</taxon>
        <taxon>Caulobacterales</taxon>
        <taxon>Caulobacteraceae</taxon>
        <taxon>Brevundimonas</taxon>
    </lineage>
</organism>
<keyword evidence="3" id="KW-1185">Reference proteome</keyword>
<dbReference type="EMBL" id="JACHFZ010000003">
    <property type="protein sequence ID" value="MBB5292023.1"/>
    <property type="molecule type" value="Genomic_DNA"/>
</dbReference>
<feature type="region of interest" description="Disordered" evidence="1">
    <location>
        <begin position="23"/>
        <end position="44"/>
    </location>
</feature>
<dbReference type="AlphaFoldDB" id="A0A7W8HY39"/>
<evidence type="ECO:0000256" key="1">
    <source>
        <dbReference type="SAM" id="MobiDB-lite"/>
    </source>
</evidence>
<name>A0A7W8HY39_9CAUL</name>
<evidence type="ECO:0000313" key="2">
    <source>
        <dbReference type="EMBL" id="MBB5292023.1"/>
    </source>
</evidence>
<dbReference type="PROSITE" id="PS51257">
    <property type="entry name" value="PROKAR_LIPOPROTEIN"/>
    <property type="match status" value="1"/>
</dbReference>
<feature type="compositionally biased region" description="Pro residues" evidence="1">
    <location>
        <begin position="28"/>
        <end position="41"/>
    </location>
</feature>
<comment type="caution">
    <text evidence="2">The sequence shown here is derived from an EMBL/GenBank/DDBJ whole genome shotgun (WGS) entry which is preliminary data.</text>
</comment>
<sequence length="126" mass="13547">MRSNIVVIAVAATLGLAACDNLATGRDLPPPPGPPAPPSPDLPMTAAKARLIMGTLSNTCMELATLKYDIHACELKQGKAADEEALRTELRDLRWNLQKLTPDEASAQCAAQTTELRKTPKPRACW</sequence>
<gene>
    <name evidence="2" type="ORF">HNQ67_001543</name>
</gene>
<protein>
    <submittedName>
        <fullName evidence="2">Uncharacterized protein</fullName>
    </submittedName>
</protein>
<accession>A0A7W8HY39</accession>